<dbReference type="KEGG" id="gfu:KM031_21490"/>
<sequence>MRVIRVEQRLQDTPRFLLVPVDEGLAAALPVGFGLLTQHLVPGLFLGVLSFLIWKRLKGEGGIPKLLALSYWYSPRDMRLWKSLPDSGVSTWRG</sequence>
<dbReference type="Pfam" id="PF07178">
    <property type="entry name" value="TraL"/>
    <property type="match status" value="1"/>
</dbReference>
<evidence type="ECO:0000313" key="1">
    <source>
        <dbReference type="EMBL" id="QWK93002.1"/>
    </source>
</evidence>
<reference evidence="1" key="1">
    <citation type="submission" date="2021-06" db="EMBL/GenBank/DDBJ databases">
        <authorList>
            <person name="Lee C.-S."/>
            <person name="Jin L."/>
        </authorList>
    </citation>
    <scope>NUCLEOTIDE SEQUENCE</scope>
    <source>
        <strain evidence="1">Con5</strain>
        <plasmid evidence="1">p4</plasmid>
    </source>
</reference>
<accession>A0A975PBN2</accession>
<dbReference type="Proteomes" id="UP000679352">
    <property type="component" value="Plasmid p4"/>
</dbReference>
<dbReference type="AlphaFoldDB" id="A0A975PBN2"/>
<dbReference type="RefSeq" id="WP_260692238.1">
    <property type="nucleotide sequence ID" value="NZ_CP076365.1"/>
</dbReference>
<proteinExistence type="predicted"/>
<geneLocation type="plasmid" evidence="1 2">
    <name>p4</name>
</geneLocation>
<dbReference type="EMBL" id="CP076365">
    <property type="protein sequence ID" value="QWK93002.1"/>
    <property type="molecule type" value="Genomic_DNA"/>
</dbReference>
<dbReference type="NCBIfam" id="TIGR02762">
    <property type="entry name" value="TraL_TIGR"/>
    <property type="match status" value="1"/>
</dbReference>
<gene>
    <name evidence="1" type="primary">traL</name>
    <name evidence="1" type="ORF">KM031_21490</name>
</gene>
<evidence type="ECO:0000313" key="2">
    <source>
        <dbReference type="Proteomes" id="UP000679352"/>
    </source>
</evidence>
<organism evidence="1 2">
    <name type="scientific">Gemmobacter fulvus</name>
    <dbReference type="NCBI Taxonomy" id="2840474"/>
    <lineage>
        <taxon>Bacteria</taxon>
        <taxon>Pseudomonadati</taxon>
        <taxon>Pseudomonadota</taxon>
        <taxon>Alphaproteobacteria</taxon>
        <taxon>Rhodobacterales</taxon>
        <taxon>Paracoccaceae</taxon>
        <taxon>Gemmobacter</taxon>
    </lineage>
</organism>
<protein>
    <submittedName>
        <fullName evidence="1">Type IV conjugative transfer system protein TraL</fullName>
    </submittedName>
</protein>
<keyword evidence="2" id="KW-1185">Reference proteome</keyword>
<keyword evidence="1" id="KW-0614">Plasmid</keyword>
<dbReference type="GO" id="GO:0019867">
    <property type="term" value="C:outer membrane"/>
    <property type="evidence" value="ECO:0007669"/>
    <property type="project" value="InterPro"/>
</dbReference>
<name>A0A975PBN2_9RHOB</name>
<dbReference type="InterPro" id="IPR009838">
    <property type="entry name" value="T4SS_TraL"/>
</dbReference>